<dbReference type="AlphaFoldDB" id="A0A1V6P1W3"/>
<sequence>MCPQDEPEPEQANETTETSPNSSSKLGQVAVACVDHKAMGDEVERLHQRMKIAEQKVGFFQRGQMFAEEQARQRGELLDNAIREAKVARKENRILTNKIASLQAGIETFSDEEAQREMCLLYHDLEHWRFTHFAAKPTPQQRNDLTHSTPRSDILDISTLDIIQADIAALIYRSFWNRFMVGSDHIWSNYLRKIDSEIDKQFSNHISRHWRSAMSSAILSLEAPSLQEQCNWIIEKVEACFGRYAVTDRPKRMQQLHDIIARCIKFKHKLDCQDDRYVFWGSYQYGLPFREEKMRTLTGEDTSDGFLQASLWPGLYKVVQKGEWSIVEKEIVKKIAPVTPSVEMSDEIESHEGDRDLDEI</sequence>
<protein>
    <submittedName>
        <fullName evidence="3">Uncharacterized protein</fullName>
    </submittedName>
</protein>
<evidence type="ECO:0000256" key="1">
    <source>
        <dbReference type="SAM" id="Coils"/>
    </source>
</evidence>
<dbReference type="Proteomes" id="UP000191408">
    <property type="component" value="Unassembled WGS sequence"/>
</dbReference>
<reference evidence="4" key="1">
    <citation type="journal article" date="2017" name="Nat. Microbiol.">
        <title>Global analysis of biosynthetic gene clusters reveals vast potential of secondary metabolite production in Penicillium species.</title>
        <authorList>
            <person name="Nielsen J.C."/>
            <person name="Grijseels S."/>
            <person name="Prigent S."/>
            <person name="Ji B."/>
            <person name="Dainat J."/>
            <person name="Nielsen K.F."/>
            <person name="Frisvad J.C."/>
            <person name="Workman M."/>
            <person name="Nielsen J."/>
        </authorList>
    </citation>
    <scope>NUCLEOTIDE SEQUENCE [LARGE SCALE GENOMIC DNA]</scope>
    <source>
        <strain evidence="4">IBT 4502</strain>
    </source>
</reference>
<dbReference type="EMBL" id="MDYM01000001">
    <property type="protein sequence ID" value="OQD70929.1"/>
    <property type="molecule type" value="Genomic_DNA"/>
</dbReference>
<dbReference type="OrthoDB" id="4227183at2759"/>
<keyword evidence="1" id="KW-0175">Coiled coil</keyword>
<gene>
    <name evidence="3" type="ORF">PENPOL_c001G01714</name>
</gene>
<feature type="region of interest" description="Disordered" evidence="2">
    <location>
        <begin position="1"/>
        <end position="26"/>
    </location>
</feature>
<organism evidence="3 4">
    <name type="scientific">Penicillium polonicum</name>
    <dbReference type="NCBI Taxonomy" id="60169"/>
    <lineage>
        <taxon>Eukaryota</taxon>
        <taxon>Fungi</taxon>
        <taxon>Dikarya</taxon>
        <taxon>Ascomycota</taxon>
        <taxon>Pezizomycotina</taxon>
        <taxon>Eurotiomycetes</taxon>
        <taxon>Eurotiomycetidae</taxon>
        <taxon>Eurotiales</taxon>
        <taxon>Aspergillaceae</taxon>
        <taxon>Penicillium</taxon>
    </lineage>
</organism>
<feature type="compositionally biased region" description="Low complexity" evidence="2">
    <location>
        <begin position="13"/>
        <end position="24"/>
    </location>
</feature>
<proteinExistence type="predicted"/>
<evidence type="ECO:0000313" key="3">
    <source>
        <dbReference type="EMBL" id="OQD70929.1"/>
    </source>
</evidence>
<name>A0A1V6P1W3_PENPO</name>
<accession>A0A1V6P1W3</accession>
<keyword evidence="4" id="KW-1185">Reference proteome</keyword>
<comment type="caution">
    <text evidence="3">The sequence shown here is derived from an EMBL/GenBank/DDBJ whole genome shotgun (WGS) entry which is preliminary data.</text>
</comment>
<evidence type="ECO:0000313" key="4">
    <source>
        <dbReference type="Proteomes" id="UP000191408"/>
    </source>
</evidence>
<feature type="coiled-coil region" evidence="1">
    <location>
        <begin position="36"/>
        <end position="98"/>
    </location>
</feature>
<feature type="compositionally biased region" description="Acidic residues" evidence="2">
    <location>
        <begin position="1"/>
        <end position="11"/>
    </location>
</feature>
<evidence type="ECO:0000256" key="2">
    <source>
        <dbReference type="SAM" id="MobiDB-lite"/>
    </source>
</evidence>